<dbReference type="Gene3D" id="2.70.170.10">
    <property type="entry name" value="Neurotransmitter-gated ion-channel ligand-binding domain"/>
    <property type="match status" value="1"/>
</dbReference>
<keyword evidence="2 5" id="KW-0812">Transmembrane</keyword>
<dbReference type="InterPro" id="IPR006029">
    <property type="entry name" value="Neurotrans-gated_channel_TM"/>
</dbReference>
<dbReference type="InterPro" id="IPR006202">
    <property type="entry name" value="Neur_chan_lig-bd"/>
</dbReference>
<dbReference type="CDD" id="cd19051">
    <property type="entry name" value="LGIC_TM_cation"/>
    <property type="match status" value="1"/>
</dbReference>
<feature type="transmembrane region" description="Helical" evidence="5">
    <location>
        <begin position="308"/>
        <end position="330"/>
    </location>
</feature>
<dbReference type="STRING" id="6526.A0A2C9LN08"/>
<keyword evidence="5" id="KW-0813">Transport</keyword>
<dbReference type="CDD" id="cd18989">
    <property type="entry name" value="LGIC_ECD_cation"/>
    <property type="match status" value="1"/>
</dbReference>
<dbReference type="GO" id="GO:0004888">
    <property type="term" value="F:transmembrane signaling receptor activity"/>
    <property type="evidence" value="ECO:0007669"/>
    <property type="project" value="InterPro"/>
</dbReference>
<dbReference type="EnsemblMetazoa" id="BGLB033021-RC">
    <property type="protein sequence ID" value="BGLB033021-PC"/>
    <property type="gene ID" value="BGLB033021"/>
</dbReference>
<evidence type="ECO:0000313" key="9">
    <source>
        <dbReference type="Proteomes" id="UP000076420"/>
    </source>
</evidence>
<feature type="domain" description="Neurotransmitter-gated ion-channel transmembrane" evidence="7">
    <location>
        <begin position="250"/>
        <end position="366"/>
    </location>
</feature>
<dbReference type="Gene3D" id="1.20.58.390">
    <property type="entry name" value="Neurotransmitter-gated ion-channel transmembrane domain"/>
    <property type="match status" value="1"/>
</dbReference>
<evidence type="ECO:0000256" key="1">
    <source>
        <dbReference type="ARBA" id="ARBA00004141"/>
    </source>
</evidence>
<dbReference type="GO" id="GO:0016020">
    <property type="term" value="C:membrane"/>
    <property type="evidence" value="ECO:0007669"/>
    <property type="project" value="UniProtKB-SubCell"/>
</dbReference>
<feature type="transmembrane region" description="Helical" evidence="5">
    <location>
        <begin position="432"/>
        <end position="452"/>
    </location>
</feature>
<dbReference type="GO" id="GO:0005230">
    <property type="term" value="F:extracellular ligand-gated monoatomic ion channel activity"/>
    <property type="evidence" value="ECO:0007669"/>
    <property type="project" value="InterPro"/>
</dbReference>
<dbReference type="KEGG" id="bgt:106075796"/>
<feature type="domain" description="Neurotransmitter-gated ion-channel ligand-binding" evidence="6">
    <location>
        <begin position="38"/>
        <end position="243"/>
    </location>
</feature>
<organism evidence="8 9">
    <name type="scientific">Biomphalaria glabrata</name>
    <name type="common">Bloodfluke planorb</name>
    <name type="synonym">Freshwater snail</name>
    <dbReference type="NCBI Taxonomy" id="6526"/>
    <lineage>
        <taxon>Eukaryota</taxon>
        <taxon>Metazoa</taxon>
        <taxon>Spiralia</taxon>
        <taxon>Lophotrochozoa</taxon>
        <taxon>Mollusca</taxon>
        <taxon>Gastropoda</taxon>
        <taxon>Heterobranchia</taxon>
        <taxon>Euthyneura</taxon>
        <taxon>Panpulmonata</taxon>
        <taxon>Hygrophila</taxon>
        <taxon>Lymnaeoidea</taxon>
        <taxon>Planorbidae</taxon>
        <taxon>Biomphalaria</taxon>
    </lineage>
</organism>
<dbReference type="RefSeq" id="XP_013092137.2">
    <property type="nucleotide sequence ID" value="XM_013236683.2"/>
</dbReference>
<evidence type="ECO:0008006" key="10">
    <source>
        <dbReference type="Google" id="ProtNLM"/>
    </source>
</evidence>
<dbReference type="InterPro" id="IPR038050">
    <property type="entry name" value="Neuro_actylchol_rec"/>
</dbReference>
<feature type="transmembrane region" description="Helical" evidence="5">
    <location>
        <begin position="275"/>
        <end position="296"/>
    </location>
</feature>
<evidence type="ECO:0000256" key="2">
    <source>
        <dbReference type="ARBA" id="ARBA00022692"/>
    </source>
</evidence>
<evidence type="ECO:0000256" key="4">
    <source>
        <dbReference type="ARBA" id="ARBA00023136"/>
    </source>
</evidence>
<keyword evidence="5" id="KW-0407">Ion channel</keyword>
<evidence type="ECO:0000259" key="7">
    <source>
        <dbReference type="Pfam" id="PF02932"/>
    </source>
</evidence>
<dbReference type="InterPro" id="IPR036719">
    <property type="entry name" value="Neuro-gated_channel_TM_sf"/>
</dbReference>
<dbReference type="Pfam" id="PF02932">
    <property type="entry name" value="Neur_chan_memb"/>
    <property type="match status" value="1"/>
</dbReference>
<evidence type="ECO:0000313" key="8">
    <source>
        <dbReference type="EnsemblMetazoa" id="BGLB033021-PC"/>
    </source>
</evidence>
<feature type="transmembrane region" description="Helical" evidence="5">
    <location>
        <begin position="244"/>
        <end position="268"/>
    </location>
</feature>
<dbReference type="InterPro" id="IPR006201">
    <property type="entry name" value="Neur_channel"/>
</dbReference>
<dbReference type="PANTHER" id="PTHR18945">
    <property type="entry name" value="NEUROTRANSMITTER GATED ION CHANNEL"/>
    <property type="match status" value="1"/>
</dbReference>
<dbReference type="Pfam" id="PF02931">
    <property type="entry name" value="Neur_chan_LBD"/>
    <property type="match status" value="1"/>
</dbReference>
<keyword evidence="4 5" id="KW-0472">Membrane</keyword>
<dbReference type="EnsemblMetazoa" id="BGLB033021-RB">
    <property type="protein sequence ID" value="BGLB033021-PB"/>
    <property type="gene ID" value="BGLB033021"/>
</dbReference>
<comment type="subcellular location">
    <subcellularLocation>
        <location evidence="1">Membrane</location>
        <topology evidence="1">Multi-pass membrane protein</topology>
    </subcellularLocation>
</comment>
<comment type="similarity">
    <text evidence="5">Belongs to the ligand-gated ion channel (TC 1.A.9) family.</text>
</comment>
<reference evidence="8" key="1">
    <citation type="submission" date="2020-05" db="UniProtKB">
        <authorList>
            <consortium name="EnsemblMetazoa"/>
        </authorList>
    </citation>
    <scope>IDENTIFICATION</scope>
    <source>
        <strain evidence="8">BB02</strain>
    </source>
</reference>
<dbReference type="RefSeq" id="XP_013092138.2">
    <property type="nucleotide sequence ID" value="XM_013236684.2"/>
</dbReference>
<dbReference type="InterPro" id="IPR036734">
    <property type="entry name" value="Neur_chan_lig-bd_sf"/>
</dbReference>
<dbReference type="Proteomes" id="UP000076420">
    <property type="component" value="Unassembled WGS sequence"/>
</dbReference>
<proteinExistence type="inferred from homology"/>
<gene>
    <name evidence="8" type="primary">106075796</name>
</gene>
<dbReference type="PRINTS" id="PR00252">
    <property type="entry name" value="NRIONCHANNEL"/>
</dbReference>
<dbReference type="PROSITE" id="PS00236">
    <property type="entry name" value="NEUROTR_ION_CHANNEL"/>
    <property type="match status" value="1"/>
</dbReference>
<accession>A0A2C9LN08</accession>
<dbReference type="SUPFAM" id="SSF90112">
    <property type="entry name" value="Neurotransmitter-gated ion-channel transmembrane pore"/>
    <property type="match status" value="1"/>
</dbReference>
<dbReference type="InterPro" id="IPR018000">
    <property type="entry name" value="Neurotransmitter_ion_chnl_CS"/>
</dbReference>
<keyword evidence="5" id="KW-0406">Ion transport</keyword>
<dbReference type="OrthoDB" id="5809364at2759"/>
<name>A0A2C9LN08_BIOGL</name>
<evidence type="ECO:0000259" key="6">
    <source>
        <dbReference type="Pfam" id="PF02931"/>
    </source>
</evidence>
<dbReference type="VEuPathDB" id="VectorBase:BGLB033021"/>
<dbReference type="SUPFAM" id="SSF63712">
    <property type="entry name" value="Nicotinic receptor ligand binding domain-like"/>
    <property type="match status" value="1"/>
</dbReference>
<keyword evidence="3 5" id="KW-1133">Transmembrane helix</keyword>
<dbReference type="FunFam" id="2.70.170.10:FF:000028">
    <property type="entry name" value="AcetylCholine Receptor"/>
    <property type="match status" value="1"/>
</dbReference>
<evidence type="ECO:0000256" key="3">
    <source>
        <dbReference type="ARBA" id="ARBA00022989"/>
    </source>
</evidence>
<protein>
    <recommendedName>
        <fullName evidence="10">Neurotransmitter-gated ion-channel ligand-binding domain-containing protein</fullName>
    </recommendedName>
</protein>
<dbReference type="AlphaFoldDB" id="A0A2C9LN08"/>
<sequence>MGRHVVKYISLNFACRGFLMLLVYSLWANGQTYDDTSNLFNDLLVSSGYNTEVRPLLNQSKTMMVDVGFQLISIVEVNDVAQSFVCNGFIFFSWTDEKLKWNMSKYGGQNLIHPVPGMIWRPRVILMNTLGDRDLFGDDKAPIIITNFGMVRWMPGGLFPTSCDLQMTNYPFDRQTCKIKMVAMSLGVNEMQFNATATEVGQLFYTLNGEWELTQGYITIGRTMTGPIGLSSVEVTFELKRRPFFFLINILLPVVFLSFLNILVFIIPVDSGEKIGYGITVLLALSVFLSIVSSMIPRSSLTIPKVTVYVFLLLIISMLTVIDSIIIVYLQHKEEEEEKHQKAHENFRSAFTKIRSLQRAVHPMEPASFRDYQKGKKVSASVPALDQLSDEIYLPFSLPVSKTGSKTDVKGETHKSRRVNNYRLIGKYIDKCSFVFFLIVWLAVTLAFLLSMSQD</sequence>
<evidence type="ECO:0000256" key="5">
    <source>
        <dbReference type="RuleBase" id="RU000687"/>
    </source>
</evidence>
<dbReference type="VEuPathDB" id="VectorBase:BGLAX_045184"/>